<dbReference type="Proteomes" id="UP001152523">
    <property type="component" value="Unassembled WGS sequence"/>
</dbReference>
<comment type="caution">
    <text evidence="1">The sequence shown here is derived from an EMBL/GenBank/DDBJ whole genome shotgun (WGS) entry which is preliminary data.</text>
</comment>
<organism evidence="1 2">
    <name type="scientific">Cuscuta epithymum</name>
    <dbReference type="NCBI Taxonomy" id="186058"/>
    <lineage>
        <taxon>Eukaryota</taxon>
        <taxon>Viridiplantae</taxon>
        <taxon>Streptophyta</taxon>
        <taxon>Embryophyta</taxon>
        <taxon>Tracheophyta</taxon>
        <taxon>Spermatophyta</taxon>
        <taxon>Magnoliopsida</taxon>
        <taxon>eudicotyledons</taxon>
        <taxon>Gunneridae</taxon>
        <taxon>Pentapetalae</taxon>
        <taxon>asterids</taxon>
        <taxon>lamiids</taxon>
        <taxon>Solanales</taxon>
        <taxon>Convolvulaceae</taxon>
        <taxon>Cuscuteae</taxon>
        <taxon>Cuscuta</taxon>
        <taxon>Cuscuta subgen. Cuscuta</taxon>
    </lineage>
</organism>
<dbReference type="PANTHER" id="PTHR11439:SF498">
    <property type="entry name" value="DNAK FAMILY PROTEIN"/>
    <property type="match status" value="1"/>
</dbReference>
<gene>
    <name evidence="1" type="ORF">CEPIT_LOCUS32070</name>
</gene>
<name>A0AAV0F9U7_9ASTE</name>
<proteinExistence type="predicted"/>
<dbReference type="EMBL" id="CAMAPF010000968">
    <property type="protein sequence ID" value="CAH9132304.1"/>
    <property type="molecule type" value="Genomic_DNA"/>
</dbReference>
<reference evidence="1" key="1">
    <citation type="submission" date="2022-07" db="EMBL/GenBank/DDBJ databases">
        <authorList>
            <person name="Macas J."/>
            <person name="Novak P."/>
            <person name="Neumann P."/>
        </authorList>
    </citation>
    <scope>NUCLEOTIDE SEQUENCE</scope>
</reference>
<feature type="non-terminal residue" evidence="1">
    <location>
        <position position="49"/>
    </location>
</feature>
<protein>
    <recommendedName>
        <fullName evidence="3">Reverse transcriptase Ty1/copia-type domain-containing protein</fullName>
    </recommendedName>
</protein>
<sequence>MEQNLKLCPDDDSPHVDASSYRRLIGRLLYLTVTRPDIVYSVSQLSQFL</sequence>
<keyword evidence="2" id="KW-1185">Reference proteome</keyword>
<dbReference type="PANTHER" id="PTHR11439">
    <property type="entry name" value="GAG-POL-RELATED RETROTRANSPOSON"/>
    <property type="match status" value="1"/>
</dbReference>
<evidence type="ECO:0000313" key="2">
    <source>
        <dbReference type="Proteomes" id="UP001152523"/>
    </source>
</evidence>
<evidence type="ECO:0000313" key="1">
    <source>
        <dbReference type="EMBL" id="CAH9132304.1"/>
    </source>
</evidence>
<accession>A0AAV0F9U7</accession>
<evidence type="ECO:0008006" key="3">
    <source>
        <dbReference type="Google" id="ProtNLM"/>
    </source>
</evidence>
<dbReference type="AlphaFoldDB" id="A0AAV0F9U7"/>